<keyword evidence="1 3" id="KW-0489">Methyltransferase</keyword>
<dbReference type="GO" id="GO:0008168">
    <property type="term" value="F:methyltransferase activity"/>
    <property type="evidence" value="ECO:0007669"/>
    <property type="project" value="UniProtKB-KW"/>
</dbReference>
<accession>A0AAE0CC18</accession>
<dbReference type="PRINTS" id="PR00105">
    <property type="entry name" value="C5METTRFRASE"/>
</dbReference>
<dbReference type="Proteomes" id="UP001190700">
    <property type="component" value="Unassembled WGS sequence"/>
</dbReference>
<keyword evidence="6" id="KW-1185">Reference proteome</keyword>
<dbReference type="EMBL" id="LGRX02025484">
    <property type="protein sequence ID" value="KAK3252287.1"/>
    <property type="molecule type" value="Genomic_DNA"/>
</dbReference>
<proteinExistence type="inferred from homology"/>
<feature type="region of interest" description="Disordered" evidence="4">
    <location>
        <begin position="2296"/>
        <end position="2330"/>
    </location>
</feature>
<dbReference type="InterPro" id="IPR036890">
    <property type="entry name" value="HATPase_C_sf"/>
</dbReference>
<dbReference type="InterPro" id="IPR052957">
    <property type="entry name" value="Auxin_embryo_med"/>
</dbReference>
<dbReference type="InterPro" id="IPR029063">
    <property type="entry name" value="SAM-dependent_MTases_sf"/>
</dbReference>
<feature type="compositionally biased region" description="Acidic residues" evidence="4">
    <location>
        <begin position="1501"/>
        <end position="1517"/>
    </location>
</feature>
<reference evidence="5 6" key="1">
    <citation type="journal article" date="2015" name="Genome Biol. Evol.">
        <title>Comparative Genomics of a Bacterivorous Green Alga Reveals Evolutionary Causalities and Consequences of Phago-Mixotrophic Mode of Nutrition.</title>
        <authorList>
            <person name="Burns J.A."/>
            <person name="Paasch A."/>
            <person name="Narechania A."/>
            <person name="Kim E."/>
        </authorList>
    </citation>
    <scope>NUCLEOTIDE SEQUENCE [LARGE SCALE GENOMIC DNA]</scope>
    <source>
        <strain evidence="5 6">PLY_AMNH</strain>
    </source>
</reference>
<sequence length="2513" mass="277756">MPSAPQSHIEDIRDQFAESKGTRIQSSGHSLLELVSSEHSSDALQFLAEIIQNVEDNEYPNLEGAPPTLKLDLLGQDPDSHPDCVGALLLFNNECGFVHRDVEAICHAGKSSKKDKGRKNGIHGSIGEMGIGFKTVFMVSPKPHVFSRHPEGAYAFCFGKDDEDIGLGYMVPRWVESVPEVVESMFEPSPELSTEKMTNTANAVSHTSHAGGTVMLLPLYRGIYSELVKKFQDMPPEYILFLPKLQCLSLGIRDAEERFEIKRLEDPECKGLVNLSCKTHKGTSTSTSYWKAQQRITVPASMREKEGKRKHVAETEITIAFPLSHRSDVNDRRKYARGHIFVYLPTAERTDLPFLVNADFILNSNREHLRQCSSGWNEWLLAECVPEAFITGLQGMVSSPVHRDQALAFLPIRELQGEHARFNSLVHATWKLAKQTQCILTVQGELVRPEEALLLPEFYLRVLDSLSAYKQTCEKGSPSCLDSDSVSSEGKKTSISTPSFGKGRLEGARALGESLAASSDFKHVVNVVWQHQYPEQLRKVLVVKECKQQMYASLFEALDLGSLSSGELCALYECLGEDFSSPLHKKRADFDRFLDQVPLLRLQGHATLQPRRKDRPVYFQTEHYVPIKETGAMLDLIDKELNEKILGSNIRVRCFLHDAMWVKDFSAESFCRDVGSQLMKTWSNTGSGSYCSDAAKRCVSNCVALCWFGVEKLPHRPARLLGLVPIVVAQPGGRDNIIMAEGEVDSLLKPLQFWEHKHLYEMLDMRNHRSCVMLSATYDNMKPGHIAFEKLCEALGAKDAMNWAPQQCTCTKEDQDAGGTVEALKESCRYALDEIGRKYGSKLHDDDLEKISEAHIDAVILDGTTFNEVDKRSMQEALEERVSFNRSSGWEGDRAAKQRYKDLLERHFTNGIHVVMDEALKKLRDAAANRRNKIAVTHITKFTWHPGFAFLYQLRDGEKYIEEVKQFAVWLNRNQTMKNGLAWTKAEISFSLTGTRVGKGPTVTTDSQARLALRTLPWMPVTAGDGRRLPIATLPPKRFQMAEETRLWVRAIELTPAVMRDLELPSGWDAHGYCKYLKGLVEARPPPDFLHVVELYTRLSKCRRDNSAIKEVFESPGAKLIFVGPSTISAGDDDTSEMWISLQQAVWKEEEVLLRTSSLVSLTNVGYEEDLKHFFLHLGVGESLPPEQALEMWAHMPAALRSDRAVLEALFRRIVEVYGRDKQLVDMTQWQNLKFDRRQTRSSERIDPFVLNERGRLIPSSTAFVPDDDTMRLILEAAEQYSEAAVWVPRELPRVHIFEVYKHFGVRMLSSVGTCERVKATECSSHQDATAEIVLNRNARWQILKEWFHAGHTGKKAQMKQLLRMRERHASQLIIRCSLSDPYVGAESSDPLVFLDPKENVMYVVNSASKKQPLQESAAAQISKYIADFTLKDKIRLAISLEQDPCESPEEALPQAAQDLWDEAFPDFDTMSSDDENLLAKFSRTRKKTIETIEPTTEHRDEDEDMDENTDADEDAMGNDGGQQQLHDHPQQQEEAEPEPDPDPEPEAEVEAEPEPEPDLEPEAEVEAEPEVDGSTAWLKTYMGATHRHHLPCMTSRKRKAFTPDVASQPTESSSKMPRQSPAGARVARMGLLALKSPPCNALQSHMSDKEAPGALPGVLGKPEHQRSSLSGRWGQKAEDEPLSTYVAENPNTAMQQASVKSWGSGRKGDDPSAVPTSLVIDSPMIDNTLPTNNFPHSQTGRSTQRDGSGAAGAADVLVCTVTTPLRVSATTVAAVWRAPNPLPSSGFRVEIVEEPQSTSYGAGAGGDKPTTGLPPPFILHVARPRCIVSGLRPTTGYQLRVGCSPDPPPMPAQAPSTSVPANPPPDAASSGETGSQPQLPLRWSDGVQFCTRAAAPKITDVRVAAAPACRALHLNIMVPAGITKIEIAISDAPAFLRFRTHVVRTFSGASSCGEVASTDREQPGSGQPLHPMRGVEHQVTMTLDEMGITLASFRGERHSIYMKARALVMRNRATKGPEAPSVTSHRSGEYSALATIILSSDNAASRLDLHEWHSTVDLVSELCNTNGDGSATARIGITDRAVAAEAFDGEELEAMESSGAEAEATFMPCLIPEAAFALIGRTNGNGDTTGWGGAAGRIPPAHHADARQQLQVEKGNYVYIPGGGGDQAPCDRQRMCVVARICDVDPPNLVQDCVTDQGEPRRVWTDRVYLREEDCPFRSSRDGGELIGERLPKPRPIILRSTMRRCVVLHTGRPNPLPAADPQSLRFYCRYIQDEAKQSLEDAAMHDAAHPVPCSGGLRGQGAPSSVPRVTSTATVAPEAPALPSSPANSNNKAAPLMFGDLFCGCGGWSTGLRDAGFQVGWGVDNSADAAWTWTTSHPEGVHYMEDVASFLDAVRRGEDGYPCPGAYPVVVASPPCQGFSNANMQGGQHDERNRACLHYMSQVAAALRPRLIVTENVTGLLSSKHRCAKGYTRTQKDCACAPCLGTITTVHFLKKCDMDWNFGRIVLPNAE</sequence>
<feature type="region of interest" description="Disordered" evidence="4">
    <location>
        <begin position="1640"/>
        <end position="1750"/>
    </location>
</feature>
<dbReference type="InterPro" id="IPR001525">
    <property type="entry name" value="C5_MeTfrase"/>
</dbReference>
<feature type="compositionally biased region" description="Low complexity" evidence="4">
    <location>
        <begin position="477"/>
        <end position="488"/>
    </location>
</feature>
<dbReference type="SUPFAM" id="SSF53335">
    <property type="entry name" value="S-adenosyl-L-methionine-dependent methyltransferases"/>
    <property type="match status" value="1"/>
</dbReference>
<evidence type="ECO:0000256" key="3">
    <source>
        <dbReference type="PROSITE-ProRule" id="PRU01016"/>
    </source>
</evidence>
<comment type="caution">
    <text evidence="5">The sequence shown here is derived from an EMBL/GenBank/DDBJ whole genome shotgun (WGS) entry which is preliminary data.</text>
</comment>
<evidence type="ECO:0000256" key="4">
    <source>
        <dbReference type="SAM" id="MobiDB-lite"/>
    </source>
</evidence>
<dbReference type="Gene3D" id="3.40.50.150">
    <property type="entry name" value="Vaccinia Virus protein VP39"/>
    <property type="match status" value="1"/>
</dbReference>
<dbReference type="SUPFAM" id="SSF55874">
    <property type="entry name" value="ATPase domain of HSP90 chaperone/DNA topoisomerase II/histidine kinase"/>
    <property type="match status" value="1"/>
</dbReference>
<feature type="compositionally biased region" description="Basic residues" evidence="4">
    <location>
        <begin position="1586"/>
        <end position="1601"/>
    </location>
</feature>
<keyword evidence="2 3" id="KW-0808">Transferase</keyword>
<dbReference type="GO" id="GO:0032259">
    <property type="term" value="P:methylation"/>
    <property type="evidence" value="ECO:0007669"/>
    <property type="project" value="UniProtKB-KW"/>
</dbReference>
<feature type="region of interest" description="Disordered" evidence="4">
    <location>
        <begin position="477"/>
        <end position="500"/>
    </location>
</feature>
<dbReference type="PROSITE" id="PS51679">
    <property type="entry name" value="SAM_MT_C5"/>
    <property type="match status" value="1"/>
</dbReference>
<dbReference type="PANTHER" id="PTHR32387">
    <property type="entry name" value="WU:FJ29H11"/>
    <property type="match status" value="1"/>
</dbReference>
<feature type="compositionally biased region" description="Low complexity" evidence="4">
    <location>
        <begin position="2318"/>
        <end position="2330"/>
    </location>
</feature>
<feature type="region of interest" description="Disordered" evidence="4">
    <location>
        <begin position="1954"/>
        <end position="1973"/>
    </location>
</feature>
<feature type="compositionally biased region" description="Polar residues" evidence="4">
    <location>
        <begin position="1606"/>
        <end position="1618"/>
    </location>
</feature>
<protein>
    <recommendedName>
        <fullName evidence="7">Protein NO VEIN C-terminal domain-containing protein</fullName>
    </recommendedName>
</protein>
<dbReference type="PANTHER" id="PTHR32387:SF3">
    <property type="entry name" value="ATP_DNA BINDING PROTEIN"/>
    <property type="match status" value="1"/>
</dbReference>
<dbReference type="Pfam" id="PF00145">
    <property type="entry name" value="DNA_methylase"/>
    <property type="match status" value="1"/>
</dbReference>
<evidence type="ECO:0000313" key="6">
    <source>
        <dbReference type="Proteomes" id="UP001190700"/>
    </source>
</evidence>
<feature type="region of interest" description="Disordered" evidence="4">
    <location>
        <begin position="1842"/>
        <end position="1882"/>
    </location>
</feature>
<feature type="compositionally biased region" description="Acidic residues" evidence="4">
    <location>
        <begin position="1534"/>
        <end position="1572"/>
    </location>
</feature>
<evidence type="ECO:0000256" key="1">
    <source>
        <dbReference type="ARBA" id="ARBA00022603"/>
    </source>
</evidence>
<gene>
    <name evidence="5" type="ORF">CYMTET_38404</name>
</gene>
<comment type="similarity">
    <text evidence="3">Belongs to the class I-like SAM-binding methyltransferase superfamily. C5-methyltransferase family.</text>
</comment>
<feature type="compositionally biased region" description="Basic and acidic residues" evidence="4">
    <location>
        <begin position="1489"/>
        <end position="1500"/>
    </location>
</feature>
<evidence type="ECO:0008006" key="7">
    <source>
        <dbReference type="Google" id="ProtNLM"/>
    </source>
</evidence>
<feature type="compositionally biased region" description="Polar residues" evidence="4">
    <location>
        <begin position="1729"/>
        <end position="1747"/>
    </location>
</feature>
<evidence type="ECO:0000256" key="2">
    <source>
        <dbReference type="ARBA" id="ARBA00022679"/>
    </source>
</evidence>
<keyword evidence="3" id="KW-0949">S-adenosyl-L-methionine</keyword>
<feature type="region of interest" description="Disordered" evidence="4">
    <location>
        <begin position="1489"/>
        <end position="1628"/>
    </location>
</feature>
<dbReference type="Gene3D" id="3.30.565.10">
    <property type="entry name" value="Histidine kinase-like ATPase, C-terminal domain"/>
    <property type="match status" value="1"/>
</dbReference>
<feature type="compositionally biased region" description="Polar residues" evidence="4">
    <location>
        <begin position="1690"/>
        <end position="1702"/>
    </location>
</feature>
<name>A0AAE0CC18_9CHLO</name>
<feature type="active site" evidence="3">
    <location>
        <position position="2418"/>
    </location>
</feature>
<organism evidence="5 6">
    <name type="scientific">Cymbomonas tetramitiformis</name>
    <dbReference type="NCBI Taxonomy" id="36881"/>
    <lineage>
        <taxon>Eukaryota</taxon>
        <taxon>Viridiplantae</taxon>
        <taxon>Chlorophyta</taxon>
        <taxon>Pyramimonadophyceae</taxon>
        <taxon>Pyramimonadales</taxon>
        <taxon>Pyramimonadaceae</taxon>
        <taxon>Cymbomonas</taxon>
    </lineage>
</organism>
<evidence type="ECO:0000313" key="5">
    <source>
        <dbReference type="EMBL" id="KAK3252287.1"/>
    </source>
</evidence>